<dbReference type="AlphaFoldDB" id="A0A192H021"/>
<keyword evidence="2" id="KW-1185">Reference proteome</keyword>
<dbReference type="InterPro" id="IPR032083">
    <property type="entry name" value="DUF4811"/>
</dbReference>
<organism evidence="1 2">
    <name type="scientific">Loigolactobacillus backii</name>
    <dbReference type="NCBI Taxonomy" id="375175"/>
    <lineage>
        <taxon>Bacteria</taxon>
        <taxon>Bacillati</taxon>
        <taxon>Bacillota</taxon>
        <taxon>Bacilli</taxon>
        <taxon>Lactobacillales</taxon>
        <taxon>Lactobacillaceae</taxon>
        <taxon>Loigolactobacillus</taxon>
    </lineage>
</organism>
<dbReference type="GeneID" id="42981546"/>
<reference evidence="1 2" key="1">
    <citation type="submission" date="2016-03" db="EMBL/GenBank/DDBJ databases">
        <title>Pediococcus and Lactobacillus from brewery environment - whole genome sequencing and assembly.</title>
        <authorList>
            <person name="Behr J."/>
            <person name="Geissler A.J."/>
            <person name="Vogel R.F."/>
        </authorList>
    </citation>
    <scope>NUCLEOTIDE SEQUENCE [LARGE SCALE GENOMIC DNA]</scope>
    <source>
        <strain evidence="1 2">TMW 1.1989</strain>
    </source>
</reference>
<accession>A0A192H021</accession>
<dbReference type="RefSeq" id="WP_068225747.1">
    <property type="nucleotide sequence ID" value="NZ_CP014623.1"/>
</dbReference>
<name>A0A192H021_9LACO</name>
<sequence>MILISLFIGVICFVTGVLLLKTRAQQWLVGGLGLILLVLSASLMIGNDNAHWGMHQVSQQQTTKIASISPTKQLPLLIYQPIRQSKTEKVYLYRLANQKKALHTQASIKTTNEISYQATKRAKLVVTTKYWRYQNSFWRWCFSGTGAHHELISRQNKFVLPNNWTTISCKQAAWLEKAAKAKQAAAKTQSRQQIALLVEQAKAKQPALTTQQLQQIKATAEKQVEAKVQQQEQQVAQTLLKQAKKTASQ</sequence>
<dbReference type="KEGG" id="lbt:AYR52_09265"/>
<gene>
    <name evidence="1" type="ORF">AYR53_04720</name>
</gene>
<dbReference type="STRING" id="375175.AYR53_04720"/>
<dbReference type="Pfam" id="PF16069">
    <property type="entry name" value="DUF4811"/>
    <property type="match status" value="1"/>
</dbReference>
<dbReference type="Proteomes" id="UP000078582">
    <property type="component" value="Chromosome"/>
</dbReference>
<dbReference type="EMBL" id="CP014873">
    <property type="protein sequence ID" value="ANK62134.1"/>
    <property type="molecule type" value="Genomic_DNA"/>
</dbReference>
<evidence type="ECO:0000313" key="1">
    <source>
        <dbReference type="EMBL" id="ANK62134.1"/>
    </source>
</evidence>
<proteinExistence type="predicted"/>
<protein>
    <submittedName>
        <fullName evidence="1">Uncharacterized protein</fullName>
    </submittedName>
</protein>
<dbReference type="OrthoDB" id="2249491at2"/>
<evidence type="ECO:0000313" key="2">
    <source>
        <dbReference type="Proteomes" id="UP000078582"/>
    </source>
</evidence>